<dbReference type="SUPFAM" id="SSF56349">
    <property type="entry name" value="DNA breaking-rejoining enzymes"/>
    <property type="match status" value="1"/>
</dbReference>
<evidence type="ECO:0000259" key="3">
    <source>
        <dbReference type="PROSITE" id="PS51898"/>
    </source>
</evidence>
<keyword evidence="2" id="KW-0233">DNA recombination</keyword>
<protein>
    <recommendedName>
        <fullName evidence="3">Tyr recombinase domain-containing protein</fullName>
    </recommendedName>
</protein>
<dbReference type="Gene3D" id="1.10.443.10">
    <property type="entry name" value="Intergrase catalytic core"/>
    <property type="match status" value="1"/>
</dbReference>
<dbReference type="InterPro" id="IPR011010">
    <property type="entry name" value="DNA_brk_join_enz"/>
</dbReference>
<evidence type="ECO:0000256" key="2">
    <source>
        <dbReference type="ARBA" id="ARBA00023172"/>
    </source>
</evidence>
<dbReference type="InterPro" id="IPR013762">
    <property type="entry name" value="Integrase-like_cat_sf"/>
</dbReference>
<dbReference type="PROSITE" id="PS51898">
    <property type="entry name" value="TYR_RECOMBINASE"/>
    <property type="match status" value="1"/>
</dbReference>
<dbReference type="EMBL" id="NHRY01000179">
    <property type="protein sequence ID" value="PPQ31942.1"/>
    <property type="molecule type" value="Genomic_DNA"/>
</dbReference>
<dbReference type="InterPro" id="IPR002104">
    <property type="entry name" value="Integrase_catalytic"/>
</dbReference>
<comment type="caution">
    <text evidence="4">The sequence shown here is derived from an EMBL/GenBank/DDBJ whole genome shotgun (WGS) entry which is preliminary data.</text>
</comment>
<dbReference type="GO" id="GO:0003677">
    <property type="term" value="F:DNA binding"/>
    <property type="evidence" value="ECO:0007669"/>
    <property type="project" value="InterPro"/>
</dbReference>
<sequence>MACARTERPAARSRSANTGCVSSIATRLSACGDCSGKKRIVAPRQKRLPQSLSDDQVRHLLGCIHNPIHRTWLAIMYACGLRISEATRLEISAIDRANLVLRIVGKGNKERLVALPQPILDELGQLWRSHHNPRWLFPNRRGDAPLDTHVLSDTFAAAVVAAGIRCDVTPHALRHSYATRLIENGVDIRVAQILLAHASIASTAIYTHLTTPTRASLQTLLNRLMTGL</sequence>
<proteinExistence type="predicted"/>
<dbReference type="GO" id="GO:0006310">
    <property type="term" value="P:DNA recombination"/>
    <property type="evidence" value="ECO:0007669"/>
    <property type="project" value="UniProtKB-KW"/>
</dbReference>
<dbReference type="PANTHER" id="PTHR30349">
    <property type="entry name" value="PHAGE INTEGRASE-RELATED"/>
    <property type="match status" value="1"/>
</dbReference>
<dbReference type="AlphaFoldDB" id="A0A2S6NBD6"/>
<dbReference type="PANTHER" id="PTHR30349:SF64">
    <property type="entry name" value="PROPHAGE INTEGRASE INTD-RELATED"/>
    <property type="match status" value="1"/>
</dbReference>
<dbReference type="InterPro" id="IPR050090">
    <property type="entry name" value="Tyrosine_recombinase_XerCD"/>
</dbReference>
<dbReference type="Pfam" id="PF00589">
    <property type="entry name" value="Phage_integrase"/>
    <property type="match status" value="1"/>
</dbReference>
<organism evidence="4 5">
    <name type="scientific">Rhodopila globiformis</name>
    <name type="common">Rhodopseudomonas globiformis</name>
    <dbReference type="NCBI Taxonomy" id="1071"/>
    <lineage>
        <taxon>Bacteria</taxon>
        <taxon>Pseudomonadati</taxon>
        <taxon>Pseudomonadota</taxon>
        <taxon>Alphaproteobacteria</taxon>
        <taxon>Acetobacterales</taxon>
        <taxon>Acetobacteraceae</taxon>
        <taxon>Rhodopila</taxon>
    </lineage>
</organism>
<keyword evidence="5" id="KW-1185">Reference proteome</keyword>
<evidence type="ECO:0000313" key="5">
    <source>
        <dbReference type="Proteomes" id="UP000239724"/>
    </source>
</evidence>
<reference evidence="4 5" key="1">
    <citation type="journal article" date="2018" name="Arch. Microbiol.">
        <title>New insights into the metabolic potential of the phototrophic purple bacterium Rhodopila globiformis DSM 161(T) from its draft genome sequence and evidence for a vanadium-dependent nitrogenase.</title>
        <authorList>
            <person name="Imhoff J.F."/>
            <person name="Rahn T."/>
            <person name="Kunzel S."/>
            <person name="Neulinger S.C."/>
        </authorList>
    </citation>
    <scope>NUCLEOTIDE SEQUENCE [LARGE SCALE GENOMIC DNA]</scope>
    <source>
        <strain evidence="4 5">DSM 161</strain>
    </source>
</reference>
<accession>A0A2S6NBD6</accession>
<gene>
    <name evidence="4" type="ORF">CCS01_16195</name>
</gene>
<name>A0A2S6NBD6_RHOGL</name>
<evidence type="ECO:0000313" key="4">
    <source>
        <dbReference type="EMBL" id="PPQ31942.1"/>
    </source>
</evidence>
<dbReference type="Proteomes" id="UP000239724">
    <property type="component" value="Unassembled WGS sequence"/>
</dbReference>
<evidence type="ECO:0000256" key="1">
    <source>
        <dbReference type="ARBA" id="ARBA00022908"/>
    </source>
</evidence>
<keyword evidence="1" id="KW-0229">DNA integration</keyword>
<dbReference type="GO" id="GO:0015074">
    <property type="term" value="P:DNA integration"/>
    <property type="evidence" value="ECO:0007669"/>
    <property type="project" value="UniProtKB-KW"/>
</dbReference>
<feature type="domain" description="Tyr recombinase" evidence="3">
    <location>
        <begin position="47"/>
        <end position="222"/>
    </location>
</feature>